<dbReference type="PANTHER" id="PTHR48090">
    <property type="entry name" value="UNDECAPRENYL-PHOSPHATE 4-DEOXY-4-FORMAMIDO-L-ARABINOSE TRANSFERASE-RELATED"/>
    <property type="match status" value="1"/>
</dbReference>
<keyword evidence="5" id="KW-0448">Lipopolysaccharide biosynthesis</keyword>
<dbReference type="EC" id="2.4.2.53" evidence="10"/>
<feature type="transmembrane region" description="Helical" evidence="8">
    <location>
        <begin position="274"/>
        <end position="301"/>
    </location>
</feature>
<protein>
    <submittedName>
        <fullName evidence="10">Undecaprenyl-phosphate 4-deoxy-4-formamido-L-arabinose transferase</fullName>
        <ecNumber evidence="10">2.4.2.53</ecNumber>
    </submittedName>
</protein>
<evidence type="ECO:0000256" key="8">
    <source>
        <dbReference type="SAM" id="Phobius"/>
    </source>
</evidence>
<dbReference type="AlphaFoldDB" id="A0A518CIY2"/>
<evidence type="ECO:0000256" key="5">
    <source>
        <dbReference type="ARBA" id="ARBA00022985"/>
    </source>
</evidence>
<dbReference type="PANTHER" id="PTHR48090:SF3">
    <property type="entry name" value="UNDECAPRENYL-PHOSPHATE 4-DEOXY-4-FORMAMIDO-L-ARABINOSE TRANSFERASE"/>
    <property type="match status" value="1"/>
</dbReference>
<evidence type="ECO:0000256" key="1">
    <source>
        <dbReference type="ARBA" id="ARBA00022475"/>
    </source>
</evidence>
<evidence type="ECO:0000313" key="10">
    <source>
        <dbReference type="EMBL" id="QDU79180.1"/>
    </source>
</evidence>
<keyword evidence="6 8" id="KW-1133">Transmembrane helix</keyword>
<proteinExistence type="predicted"/>
<name>A0A518CIY2_9PLAN</name>
<dbReference type="InterPro" id="IPR001173">
    <property type="entry name" value="Glyco_trans_2-like"/>
</dbReference>
<dbReference type="OrthoDB" id="9807778at2"/>
<keyword evidence="11" id="KW-1185">Reference proteome</keyword>
<evidence type="ECO:0000313" key="11">
    <source>
        <dbReference type="Proteomes" id="UP000317178"/>
    </source>
</evidence>
<feature type="transmembrane region" description="Helical" evidence="8">
    <location>
        <begin position="234"/>
        <end position="262"/>
    </location>
</feature>
<evidence type="ECO:0000256" key="6">
    <source>
        <dbReference type="ARBA" id="ARBA00022989"/>
    </source>
</evidence>
<dbReference type="GO" id="GO:0099621">
    <property type="term" value="F:undecaprenyl-phosphate 4-deoxy-4-formamido-L-arabinose transferase activity"/>
    <property type="evidence" value="ECO:0007669"/>
    <property type="project" value="UniProtKB-EC"/>
</dbReference>
<dbReference type="SUPFAM" id="SSF53448">
    <property type="entry name" value="Nucleotide-diphospho-sugar transferases"/>
    <property type="match status" value="1"/>
</dbReference>
<dbReference type="InterPro" id="IPR029044">
    <property type="entry name" value="Nucleotide-diphossugar_trans"/>
</dbReference>
<evidence type="ECO:0000256" key="4">
    <source>
        <dbReference type="ARBA" id="ARBA00022692"/>
    </source>
</evidence>
<accession>A0A518CIY2</accession>
<dbReference type="InterPro" id="IPR050256">
    <property type="entry name" value="Glycosyltransferase_2"/>
</dbReference>
<keyword evidence="7 8" id="KW-0472">Membrane</keyword>
<dbReference type="GO" id="GO:0009103">
    <property type="term" value="P:lipopolysaccharide biosynthetic process"/>
    <property type="evidence" value="ECO:0007669"/>
    <property type="project" value="UniProtKB-KW"/>
</dbReference>
<evidence type="ECO:0000256" key="2">
    <source>
        <dbReference type="ARBA" id="ARBA00022676"/>
    </source>
</evidence>
<dbReference type="KEGG" id="plon:Pla110_08850"/>
<dbReference type="Proteomes" id="UP000317178">
    <property type="component" value="Chromosome"/>
</dbReference>
<evidence type="ECO:0000256" key="7">
    <source>
        <dbReference type="ARBA" id="ARBA00023136"/>
    </source>
</evidence>
<keyword evidence="1" id="KW-1003">Cell membrane</keyword>
<feature type="domain" description="Glycosyltransferase 2-like" evidence="9">
    <location>
        <begin position="5"/>
        <end position="164"/>
    </location>
</feature>
<keyword evidence="2 10" id="KW-0328">Glycosyltransferase</keyword>
<reference evidence="10 11" key="1">
    <citation type="submission" date="2019-02" db="EMBL/GenBank/DDBJ databases">
        <title>Deep-cultivation of Planctomycetes and their phenomic and genomic characterization uncovers novel biology.</title>
        <authorList>
            <person name="Wiegand S."/>
            <person name="Jogler M."/>
            <person name="Boedeker C."/>
            <person name="Pinto D."/>
            <person name="Vollmers J."/>
            <person name="Rivas-Marin E."/>
            <person name="Kohn T."/>
            <person name="Peeters S.H."/>
            <person name="Heuer A."/>
            <person name="Rast P."/>
            <person name="Oberbeckmann S."/>
            <person name="Bunk B."/>
            <person name="Jeske O."/>
            <person name="Meyerdierks A."/>
            <person name="Storesund J.E."/>
            <person name="Kallscheuer N."/>
            <person name="Luecker S."/>
            <person name="Lage O.M."/>
            <person name="Pohl T."/>
            <person name="Merkel B.J."/>
            <person name="Hornburger P."/>
            <person name="Mueller R.-W."/>
            <person name="Bruemmer F."/>
            <person name="Labrenz M."/>
            <person name="Spormann A.M."/>
            <person name="Op den Camp H."/>
            <person name="Overmann J."/>
            <person name="Amann R."/>
            <person name="Jetten M.S.M."/>
            <person name="Mascher T."/>
            <person name="Medema M.H."/>
            <person name="Devos D.P."/>
            <person name="Kaster A.-K."/>
            <person name="Ovreas L."/>
            <person name="Rohde M."/>
            <person name="Galperin M.Y."/>
            <person name="Jogler C."/>
        </authorList>
    </citation>
    <scope>NUCLEOTIDE SEQUENCE [LARGE SCALE GENOMIC DNA]</scope>
    <source>
        <strain evidence="10 11">Pla110</strain>
    </source>
</reference>
<dbReference type="EMBL" id="CP036281">
    <property type="protein sequence ID" value="QDU79180.1"/>
    <property type="molecule type" value="Genomic_DNA"/>
</dbReference>
<keyword evidence="3 10" id="KW-0808">Transferase</keyword>
<dbReference type="Pfam" id="PF00535">
    <property type="entry name" value="Glycos_transf_2"/>
    <property type="match status" value="1"/>
</dbReference>
<evidence type="ECO:0000256" key="3">
    <source>
        <dbReference type="ARBA" id="ARBA00022679"/>
    </source>
</evidence>
<gene>
    <name evidence="10" type="primary">arnC_1</name>
    <name evidence="10" type="ORF">Pla110_08850</name>
</gene>
<dbReference type="RefSeq" id="WP_144993584.1">
    <property type="nucleotide sequence ID" value="NZ_CP036281.1"/>
</dbReference>
<organism evidence="10 11">
    <name type="scientific">Polystyrenella longa</name>
    <dbReference type="NCBI Taxonomy" id="2528007"/>
    <lineage>
        <taxon>Bacteria</taxon>
        <taxon>Pseudomonadati</taxon>
        <taxon>Planctomycetota</taxon>
        <taxon>Planctomycetia</taxon>
        <taxon>Planctomycetales</taxon>
        <taxon>Planctomycetaceae</taxon>
        <taxon>Polystyrenella</taxon>
    </lineage>
</organism>
<keyword evidence="4 8" id="KW-0812">Transmembrane</keyword>
<sequence length="329" mass="36930">MQKLSIIIPLFNEEESLRELHDEIAAVATEHNLQFEIIMIDDGSTDRSWEIVQELAAKDERVNGIRFRTNFGKAAALMAGMRAASGRILMMMDADLQDDPAEIPRMLELIDQGYDVVNGWKERRLDPWHKVYPSKVFNWMVSKLNGLDLHDHNCGLKMFRSEVASELRIYGELHRFIAVLAHSRGFKVAELSVHHRSRQFGQSKYGIRRFLRGFLDLLTVKFLTGYGYRPQHMLGAFGLGAFSIGSVGLLFLLGVWILTNILGLDFAPIGNRPLLAYSVAFTLLGAQALTLGLLAELIVAYTGRESQTYSVSERTSPVTNMPTPATDGE</sequence>
<dbReference type="CDD" id="cd04187">
    <property type="entry name" value="DPM1_like_bac"/>
    <property type="match status" value="1"/>
</dbReference>
<dbReference type="Gene3D" id="3.90.550.10">
    <property type="entry name" value="Spore Coat Polysaccharide Biosynthesis Protein SpsA, Chain A"/>
    <property type="match status" value="1"/>
</dbReference>
<evidence type="ECO:0000259" key="9">
    <source>
        <dbReference type="Pfam" id="PF00535"/>
    </source>
</evidence>
<dbReference type="GO" id="GO:0005886">
    <property type="term" value="C:plasma membrane"/>
    <property type="evidence" value="ECO:0007669"/>
    <property type="project" value="TreeGrafter"/>
</dbReference>